<accession>A0A7N0TRQ2</accession>
<protein>
    <submittedName>
        <fullName evidence="3">Uncharacterized protein</fullName>
    </submittedName>
</protein>
<feature type="region of interest" description="Disordered" evidence="1">
    <location>
        <begin position="118"/>
        <end position="139"/>
    </location>
</feature>
<evidence type="ECO:0000313" key="4">
    <source>
        <dbReference type="Proteomes" id="UP000594263"/>
    </source>
</evidence>
<dbReference type="EnsemblPlants" id="Kaladp0043s0084.1.v1.1">
    <property type="protein sequence ID" value="Kaladp0043s0084.1.v1.1"/>
    <property type="gene ID" value="Kaladp0043s0084.v1.1"/>
</dbReference>
<feature type="compositionally biased region" description="Polar residues" evidence="1">
    <location>
        <begin position="926"/>
        <end position="938"/>
    </location>
</feature>
<dbReference type="Proteomes" id="UP000594263">
    <property type="component" value="Unplaced"/>
</dbReference>
<feature type="compositionally biased region" description="Polar residues" evidence="1">
    <location>
        <begin position="910"/>
        <end position="919"/>
    </location>
</feature>
<evidence type="ECO:0000256" key="2">
    <source>
        <dbReference type="SAM" id="Phobius"/>
    </source>
</evidence>
<feature type="compositionally biased region" description="Basic and acidic residues" evidence="1">
    <location>
        <begin position="118"/>
        <end position="130"/>
    </location>
</feature>
<feature type="transmembrane region" description="Helical" evidence="2">
    <location>
        <begin position="952"/>
        <end position="975"/>
    </location>
</feature>
<sequence length="978" mass="107679">MVCDKDEEITVFTQLKRKVSDRSTGVVVTTPDNEKKGEVETIRDSSKKHKTTESIETIHSQENRTCSISDDSTKNLNSKSNFSDEKLRESMKQGGKTDIMSFTQDLDRRKVVLRNLNRDDAPEGGKESGRKVKKIMRRSTEDKDSSVLLQRLREEIREAVQNKTTKDVGVLLNPKLLAAFRAAVAGPKPDQTQKLSSSALKMKKSLLQKGKVRENLTKKIYATSNGRRKRAWDRDCEIEFWKHRCLKTSKPEKIETLKSVLGLLRSSSDDSETVKLPASNDVNPILSRLYLADTSIFPRKDDIRPVVSLHANKEHLSDRERTSGPSSSITSFVNPLGAELKVEGGSVKTYCPSVNDKPGVNHISSLKGFNTSSVLKPGSQKEMVVQSDIRSDKRKWALEVLARKTAKPGQIITLHEQLEENTLFNGNYPILAQLPVDMRPRPTNIRRNKIPMHIRQTQLYRLTEHLLKQANLPVIGRTAVTELAVADSVNIEKGIAERSNSKLVYLNLCAQELLRHSDCITTDSSSALNSEPILPSADDATEKTNNEAVNDPIVEEALKNTGLLPESPPGSPGIQNHVPNGVDDTSQKMKDDRPDNVLEIISHSERKDPGITPGAFGYAFKYEDHKDMNAQVVATGKVEEESEVRVTVSHLTPVAEKNELNADIIFAPSPESRPRSPGSIKGRTEHTQNSAINLCLKHSHAAEVSDSGGGEEPFNADCEEFDVVDAEPQLLAAGSFACGLATEDGVNRSKKDGGIPVADSEKESANHIATVALSNSSAEACSVGPSKADETIKEEEMKSDICNSVSKKVEAYIKEHVRPLCKSGVITIEQYRWAVAKTTQKVMKYHSKDKNANFLIKEGDKGKGLKIVQSESPRISNDALAIERKASTTEVEVETSLTASEKKSERSDLIQEQSSSSLRQRVKQSGEGNTPLVTSQPRQEIAAKNNPGSLKAVFAGVALFTMICLTIVLGIAGWYSTQ</sequence>
<dbReference type="Gramene" id="Kaladp0043s0084.1.v1.1">
    <property type="protein sequence ID" value="Kaladp0043s0084.1.v1.1"/>
    <property type="gene ID" value="Kaladp0043s0084.v1.1"/>
</dbReference>
<feature type="compositionally biased region" description="Basic and acidic residues" evidence="1">
    <location>
        <begin position="900"/>
        <end position="909"/>
    </location>
</feature>
<keyword evidence="2" id="KW-0812">Transmembrane</keyword>
<feature type="region of interest" description="Disordered" evidence="1">
    <location>
        <begin position="21"/>
        <end position="49"/>
    </location>
</feature>
<evidence type="ECO:0000256" key="1">
    <source>
        <dbReference type="SAM" id="MobiDB-lite"/>
    </source>
</evidence>
<proteinExistence type="predicted"/>
<evidence type="ECO:0000313" key="3">
    <source>
        <dbReference type="EnsemblPlants" id="Kaladp0043s0084.1.v1.1"/>
    </source>
</evidence>
<feature type="region of interest" description="Disordered" evidence="1">
    <location>
        <begin position="523"/>
        <end position="547"/>
    </location>
</feature>
<feature type="compositionally biased region" description="Basic and acidic residues" evidence="1">
    <location>
        <begin position="32"/>
        <end position="45"/>
    </location>
</feature>
<name>A0A7N0TRQ2_KALFE</name>
<reference evidence="3" key="1">
    <citation type="submission" date="2021-01" db="UniProtKB">
        <authorList>
            <consortium name="EnsemblPlants"/>
        </authorList>
    </citation>
    <scope>IDENTIFICATION</scope>
</reference>
<organism evidence="3 4">
    <name type="scientific">Kalanchoe fedtschenkoi</name>
    <name type="common">Lavender scallops</name>
    <name type="synonym">South American air plant</name>
    <dbReference type="NCBI Taxonomy" id="63787"/>
    <lineage>
        <taxon>Eukaryota</taxon>
        <taxon>Viridiplantae</taxon>
        <taxon>Streptophyta</taxon>
        <taxon>Embryophyta</taxon>
        <taxon>Tracheophyta</taxon>
        <taxon>Spermatophyta</taxon>
        <taxon>Magnoliopsida</taxon>
        <taxon>eudicotyledons</taxon>
        <taxon>Gunneridae</taxon>
        <taxon>Pentapetalae</taxon>
        <taxon>Saxifragales</taxon>
        <taxon>Crassulaceae</taxon>
        <taxon>Kalanchoe</taxon>
    </lineage>
</organism>
<keyword evidence="2" id="KW-0472">Membrane</keyword>
<feature type="region of interest" description="Disordered" evidence="1">
    <location>
        <begin position="893"/>
        <end position="938"/>
    </location>
</feature>
<keyword evidence="2" id="KW-1133">Transmembrane helix</keyword>
<dbReference type="OMA" id="NTHREFM"/>
<feature type="compositionally biased region" description="Polar residues" evidence="1">
    <location>
        <begin position="22"/>
        <end position="31"/>
    </location>
</feature>
<dbReference type="AlphaFoldDB" id="A0A7N0TRQ2"/>
<feature type="region of interest" description="Disordered" evidence="1">
    <location>
        <begin position="561"/>
        <end position="591"/>
    </location>
</feature>
<keyword evidence="4" id="KW-1185">Reference proteome</keyword>